<sequence>MRHTLGILVATAGLLLAAACGADRASDVGEDPGTPASSTSADPSDQPAPGSSLVDIVSQTAAGGDVDRTAIDLGTPQGVADLVDPVSGGLDQQVRDLVAATDVPEGQRLMGAVVNVGCDVPSDVVIRVDGSQVLLEPVFTGERLPECLAAVTSIAVVLVAA</sequence>
<dbReference type="EMBL" id="CZKA01000051">
    <property type="protein sequence ID" value="CUR58972.1"/>
    <property type="molecule type" value="Genomic_DNA"/>
</dbReference>
<evidence type="ECO:0000256" key="1">
    <source>
        <dbReference type="SAM" id="MobiDB-lite"/>
    </source>
</evidence>
<evidence type="ECO:0000313" key="2">
    <source>
        <dbReference type="EMBL" id="CUR58972.1"/>
    </source>
</evidence>
<organism evidence="2">
    <name type="scientific">metagenome</name>
    <dbReference type="NCBI Taxonomy" id="256318"/>
    <lineage>
        <taxon>unclassified sequences</taxon>
        <taxon>metagenomes</taxon>
    </lineage>
</organism>
<protein>
    <submittedName>
        <fullName evidence="2">Uncharacterized protein</fullName>
    </submittedName>
</protein>
<gene>
    <name evidence="2" type="ORF">NOCA2550021</name>
</gene>
<dbReference type="PROSITE" id="PS51257">
    <property type="entry name" value="PROKAR_LIPOPROTEIN"/>
    <property type="match status" value="1"/>
</dbReference>
<feature type="region of interest" description="Disordered" evidence="1">
    <location>
        <begin position="24"/>
        <end position="51"/>
    </location>
</feature>
<reference evidence="2" key="1">
    <citation type="submission" date="2015-08" db="EMBL/GenBank/DDBJ databases">
        <authorList>
            <person name="Babu N.S."/>
            <person name="Beckwith C.J."/>
            <person name="Beseler K.G."/>
            <person name="Brison A."/>
            <person name="Carone J.V."/>
            <person name="Caskin T.P."/>
            <person name="Diamond M."/>
            <person name="Durham M.E."/>
            <person name="Foxe J.M."/>
            <person name="Go M."/>
            <person name="Henderson B.A."/>
            <person name="Jones I.B."/>
            <person name="McGettigan J.A."/>
            <person name="Micheletti S.J."/>
            <person name="Nasrallah M.E."/>
            <person name="Ortiz D."/>
            <person name="Piller C.R."/>
            <person name="Privatt S.R."/>
            <person name="Schneider S.L."/>
            <person name="Sharp S."/>
            <person name="Smith T.C."/>
            <person name="Stanton J.D."/>
            <person name="Ullery H.E."/>
            <person name="Wilson R.J."/>
            <person name="Serrano M.G."/>
            <person name="Buck G."/>
            <person name="Lee V."/>
            <person name="Wang Y."/>
            <person name="Carvalho R."/>
            <person name="Voegtly L."/>
            <person name="Shi R."/>
            <person name="Duckworth R."/>
            <person name="Johnson A."/>
            <person name="Loviza R."/>
            <person name="Walstead R."/>
            <person name="Shah Z."/>
            <person name="Kiflezghi M."/>
            <person name="Wade K."/>
            <person name="Ball S.L."/>
            <person name="Bradley K.W."/>
            <person name="Asai D.J."/>
            <person name="Bowman C.A."/>
            <person name="Russell D.A."/>
            <person name="Pope W.H."/>
            <person name="Jacobs-Sera D."/>
            <person name="Hendrix R.W."/>
            <person name="Hatfull G.F."/>
        </authorList>
    </citation>
    <scope>NUCLEOTIDE SEQUENCE</scope>
</reference>
<name>A0A2P2CDF0_9ZZZZ</name>
<proteinExistence type="predicted"/>
<accession>A0A2P2CDF0</accession>
<dbReference type="AlphaFoldDB" id="A0A2P2CDF0"/>